<dbReference type="GO" id="GO:0006167">
    <property type="term" value="P:AMP biosynthetic process"/>
    <property type="evidence" value="ECO:0007669"/>
    <property type="project" value="TreeGrafter"/>
</dbReference>
<dbReference type="PANTHER" id="PTHR21340:SF0">
    <property type="entry name" value="BIS(5'-NUCLEOSYL)-TETRAPHOSPHATASE [ASYMMETRICAL]"/>
    <property type="match status" value="1"/>
</dbReference>
<dbReference type="EMBL" id="JAWHQM010000004">
    <property type="protein sequence ID" value="KAK5626981.1"/>
    <property type="molecule type" value="Genomic_DNA"/>
</dbReference>
<feature type="domain" description="Nudix hydrolase" evidence="2">
    <location>
        <begin position="15"/>
        <end position="169"/>
    </location>
</feature>
<accession>A0AAN7UKN9</accession>
<keyword evidence="4" id="KW-1185">Reference proteome</keyword>
<dbReference type="SUPFAM" id="SSF55811">
    <property type="entry name" value="Nudix"/>
    <property type="match status" value="1"/>
</dbReference>
<dbReference type="AlphaFoldDB" id="A0AAN7UKN9"/>
<name>A0AAN7UKN9_9PEZI</name>
<protein>
    <recommendedName>
        <fullName evidence="2">Nudix hydrolase domain-containing protein</fullName>
    </recommendedName>
</protein>
<gene>
    <name evidence="3" type="ORF">RRF57_002696</name>
</gene>
<organism evidence="3 4">
    <name type="scientific">Xylaria bambusicola</name>
    <dbReference type="NCBI Taxonomy" id="326684"/>
    <lineage>
        <taxon>Eukaryota</taxon>
        <taxon>Fungi</taxon>
        <taxon>Dikarya</taxon>
        <taxon>Ascomycota</taxon>
        <taxon>Pezizomycotina</taxon>
        <taxon>Sordariomycetes</taxon>
        <taxon>Xylariomycetidae</taxon>
        <taxon>Xylariales</taxon>
        <taxon>Xylariaceae</taxon>
        <taxon>Xylaria</taxon>
    </lineage>
</organism>
<dbReference type="PROSITE" id="PS51462">
    <property type="entry name" value="NUDIX"/>
    <property type="match status" value="1"/>
</dbReference>
<sequence>MAEFWWKSTLYPSDLFVEACGAIVFDTSTRPNKVCLLYHAKCDEWVLPKGRRNCNETRQAAVKREVREESGYGIALRPLRLVTRAPSELEPGDVVDIPRIYDGLVEPFMLDVRDLGKEKGVKLVWWFVATLDGTAGEGEQQFKAAFMRPDRALERLTFQKDRDVLKRAVELMEQHSDNGVEM</sequence>
<dbReference type="InterPro" id="IPR051325">
    <property type="entry name" value="Nudix_hydrolase_domain"/>
</dbReference>
<dbReference type="Pfam" id="PF00293">
    <property type="entry name" value="NUDIX"/>
    <property type="match status" value="1"/>
</dbReference>
<reference evidence="3 4" key="1">
    <citation type="submission" date="2023-10" db="EMBL/GenBank/DDBJ databases">
        <title>Draft genome sequence of Xylaria bambusicola isolate GMP-LS, the root and basal stem rot pathogen of sugarcane in Indonesia.</title>
        <authorList>
            <person name="Selvaraj P."/>
            <person name="Muralishankar V."/>
            <person name="Muruganantham S."/>
            <person name="Sp S."/>
            <person name="Haryani S."/>
            <person name="Lau K.J.X."/>
            <person name="Naqvi N.I."/>
        </authorList>
    </citation>
    <scope>NUCLEOTIDE SEQUENCE [LARGE SCALE GENOMIC DNA]</scope>
    <source>
        <strain evidence="3">GMP-LS</strain>
    </source>
</reference>
<dbReference type="Gene3D" id="3.90.79.10">
    <property type="entry name" value="Nucleoside Triphosphate Pyrophosphohydrolase"/>
    <property type="match status" value="1"/>
</dbReference>
<evidence type="ECO:0000313" key="3">
    <source>
        <dbReference type="EMBL" id="KAK5626981.1"/>
    </source>
</evidence>
<dbReference type="InterPro" id="IPR000086">
    <property type="entry name" value="NUDIX_hydrolase_dom"/>
</dbReference>
<dbReference type="GO" id="GO:0006754">
    <property type="term" value="P:ATP biosynthetic process"/>
    <property type="evidence" value="ECO:0007669"/>
    <property type="project" value="TreeGrafter"/>
</dbReference>
<comment type="caution">
    <text evidence="3">The sequence shown here is derived from an EMBL/GenBank/DDBJ whole genome shotgun (WGS) entry which is preliminary data.</text>
</comment>
<dbReference type="InterPro" id="IPR020084">
    <property type="entry name" value="NUDIX_hydrolase_CS"/>
</dbReference>
<evidence type="ECO:0000313" key="4">
    <source>
        <dbReference type="Proteomes" id="UP001305414"/>
    </source>
</evidence>
<proteinExistence type="predicted"/>
<dbReference type="PROSITE" id="PS00893">
    <property type="entry name" value="NUDIX_BOX"/>
    <property type="match status" value="1"/>
</dbReference>
<dbReference type="PANTHER" id="PTHR21340">
    <property type="entry name" value="DIADENOSINE 5,5-P1,P4-TETRAPHOSPHATE PYROPHOSPHOHYDROLASE MUTT"/>
    <property type="match status" value="1"/>
</dbReference>
<dbReference type="InterPro" id="IPR015797">
    <property type="entry name" value="NUDIX_hydrolase-like_dom_sf"/>
</dbReference>
<evidence type="ECO:0000256" key="1">
    <source>
        <dbReference type="ARBA" id="ARBA00022801"/>
    </source>
</evidence>
<dbReference type="GO" id="GO:0004081">
    <property type="term" value="F:bis(5'-nucleosyl)-tetraphosphatase (asymmetrical) activity"/>
    <property type="evidence" value="ECO:0007669"/>
    <property type="project" value="TreeGrafter"/>
</dbReference>
<keyword evidence="1" id="KW-0378">Hydrolase</keyword>
<evidence type="ECO:0000259" key="2">
    <source>
        <dbReference type="PROSITE" id="PS51462"/>
    </source>
</evidence>
<dbReference type="Proteomes" id="UP001305414">
    <property type="component" value="Unassembled WGS sequence"/>
</dbReference>